<dbReference type="Proteomes" id="UP000279271">
    <property type="component" value="Unassembled WGS sequence"/>
</dbReference>
<dbReference type="InterPro" id="IPR036378">
    <property type="entry name" value="FAS1_dom_sf"/>
</dbReference>
<dbReference type="SMART" id="SM00554">
    <property type="entry name" value="FAS1"/>
    <property type="match status" value="1"/>
</dbReference>
<comment type="caution">
    <text evidence="2">The sequence shown here is derived from an EMBL/GenBank/DDBJ whole genome shotgun (WGS) entry which is preliminary data.</text>
</comment>
<sequence length="131" mass="13988">MQLDGVRNTLSDPAFKGTAFVPTNAAWSNLLTALGWSQDQLLDAGSRDALNETLQYTIVPGAAQTQRALAGLTYLAPLPTVDSETGYLRVVSTSRQPAVVDFNATISSCQNQAVAYFVDQVPLPDPAWVSS</sequence>
<protein>
    <recommendedName>
        <fullName evidence="1">FAS1 domain-containing protein</fullName>
    </recommendedName>
</protein>
<evidence type="ECO:0000259" key="1">
    <source>
        <dbReference type="SMART" id="SM00554"/>
    </source>
</evidence>
<gene>
    <name evidence="2" type="ORF">APUTEX25_003589</name>
</gene>
<evidence type="ECO:0000313" key="3">
    <source>
        <dbReference type="Proteomes" id="UP000279271"/>
    </source>
</evidence>
<evidence type="ECO:0000313" key="2">
    <source>
        <dbReference type="EMBL" id="RMZ55465.1"/>
    </source>
</evidence>
<dbReference type="EMBL" id="QOKY01000162">
    <property type="protein sequence ID" value="RMZ55465.1"/>
    <property type="molecule type" value="Genomic_DNA"/>
</dbReference>
<dbReference type="Pfam" id="PF02469">
    <property type="entry name" value="Fasciclin"/>
    <property type="match status" value="1"/>
</dbReference>
<accession>A0A3M7L0A7</accession>
<name>A0A3M7L0A7_AUXPR</name>
<organism evidence="2 3">
    <name type="scientific">Auxenochlorella protothecoides</name>
    <name type="common">Green microalga</name>
    <name type="synonym">Chlorella protothecoides</name>
    <dbReference type="NCBI Taxonomy" id="3075"/>
    <lineage>
        <taxon>Eukaryota</taxon>
        <taxon>Viridiplantae</taxon>
        <taxon>Chlorophyta</taxon>
        <taxon>core chlorophytes</taxon>
        <taxon>Trebouxiophyceae</taxon>
        <taxon>Chlorellales</taxon>
        <taxon>Chlorellaceae</taxon>
        <taxon>Auxenochlorella</taxon>
    </lineage>
</organism>
<proteinExistence type="predicted"/>
<reference evidence="3" key="1">
    <citation type="journal article" date="2018" name="Algal Res.">
        <title>Characterization of plant carbon substrate utilization by Auxenochlorella protothecoides.</title>
        <authorList>
            <person name="Vogler B.W."/>
            <person name="Starkenburg S.R."/>
            <person name="Sudasinghe N."/>
            <person name="Schambach J.Y."/>
            <person name="Rollin J.A."/>
            <person name="Pattathil S."/>
            <person name="Barry A.N."/>
        </authorList>
    </citation>
    <scope>NUCLEOTIDE SEQUENCE [LARGE SCALE GENOMIC DNA]</scope>
    <source>
        <strain evidence="3">UTEX 25</strain>
    </source>
</reference>
<feature type="domain" description="FAS1" evidence="1">
    <location>
        <begin position="18"/>
        <end position="125"/>
    </location>
</feature>
<dbReference type="AlphaFoldDB" id="A0A3M7L0A7"/>
<dbReference type="Gene3D" id="2.30.180.10">
    <property type="entry name" value="FAS1 domain"/>
    <property type="match status" value="1"/>
</dbReference>
<dbReference type="InterPro" id="IPR000782">
    <property type="entry name" value="FAS1_domain"/>
</dbReference>
<dbReference type="SUPFAM" id="SSF82153">
    <property type="entry name" value="FAS1 domain"/>
    <property type="match status" value="1"/>
</dbReference>